<evidence type="ECO:0000313" key="3">
    <source>
        <dbReference type="WBParaSite" id="GPUH_0001576901-mRNA-1"/>
    </source>
</evidence>
<evidence type="ECO:0000313" key="2">
    <source>
        <dbReference type="Proteomes" id="UP000271098"/>
    </source>
</evidence>
<proteinExistence type="predicted"/>
<keyword evidence="2" id="KW-1185">Reference proteome</keyword>
<organism evidence="3">
    <name type="scientific">Gongylonema pulchrum</name>
    <dbReference type="NCBI Taxonomy" id="637853"/>
    <lineage>
        <taxon>Eukaryota</taxon>
        <taxon>Metazoa</taxon>
        <taxon>Ecdysozoa</taxon>
        <taxon>Nematoda</taxon>
        <taxon>Chromadorea</taxon>
        <taxon>Rhabditida</taxon>
        <taxon>Spirurina</taxon>
        <taxon>Spiruromorpha</taxon>
        <taxon>Spiruroidea</taxon>
        <taxon>Gongylonematidae</taxon>
        <taxon>Gongylonema</taxon>
    </lineage>
</organism>
<protein>
    <submittedName>
        <fullName evidence="3">FERM domain-containing protein</fullName>
    </submittedName>
</protein>
<name>A0A183E456_9BILA</name>
<dbReference type="Proteomes" id="UP000271098">
    <property type="component" value="Unassembled WGS sequence"/>
</dbReference>
<dbReference type="AlphaFoldDB" id="A0A183E456"/>
<dbReference type="EMBL" id="UYRT01082872">
    <property type="protein sequence ID" value="VDN26604.1"/>
    <property type="molecule type" value="Genomic_DNA"/>
</dbReference>
<evidence type="ECO:0000313" key="1">
    <source>
        <dbReference type="EMBL" id="VDN26604.1"/>
    </source>
</evidence>
<reference evidence="1 2" key="2">
    <citation type="submission" date="2018-11" db="EMBL/GenBank/DDBJ databases">
        <authorList>
            <consortium name="Pathogen Informatics"/>
        </authorList>
    </citation>
    <scope>NUCLEOTIDE SEQUENCE [LARGE SCALE GENOMIC DNA]</scope>
</reference>
<gene>
    <name evidence="1" type="ORF">GPUH_LOCUS15747</name>
</gene>
<accession>A0A183E456</accession>
<sequence>MRNRYVFNSSFNKLTSLDDLQSISISCIYVPITENEIQHDNDVSEILQAFEVLDATKPIPVSCKQLGIGVTHQGQILYIDVEYPEECWGKGEFDARDAIQSVFDCSYMKTDRVV</sequence>
<dbReference type="WBParaSite" id="GPUH_0001576901-mRNA-1">
    <property type="protein sequence ID" value="GPUH_0001576901-mRNA-1"/>
    <property type="gene ID" value="GPUH_0001576901"/>
</dbReference>
<reference evidence="3" key="1">
    <citation type="submission" date="2016-06" db="UniProtKB">
        <authorList>
            <consortium name="WormBaseParasite"/>
        </authorList>
    </citation>
    <scope>IDENTIFICATION</scope>
</reference>